<name>Q8QTG7_WSSV</name>
<reference evidence="1 2" key="6">
    <citation type="journal article" date="2002" name="Virology">
        <title>Transcriptional analysis of the DNA polymerase gene of shrimp white spot syndrome virus.</title>
        <authorList>
            <person name="Chen L.L."/>
            <person name="Wang H.C."/>
            <person name="Huang C.J."/>
            <person name="Peng S.E."/>
            <person name="Chen Y.G."/>
            <person name="Lin S.J."/>
            <person name="Chen W.Y."/>
            <person name="Dai C.F."/>
            <person name="Yu H.T."/>
            <person name="Wang C.H."/>
            <person name="Lo C.F."/>
            <person name="Kou G.H."/>
        </authorList>
    </citation>
    <scope>NUCLEOTIDE SEQUENCE [LARGE SCALE GENOMIC DNA]</scope>
    <source>
        <strain evidence="1">Taiwan</strain>
    </source>
</reference>
<reference evidence="1 2" key="9">
    <citation type="journal article" date="2005" name="J. Virol.">
        <title>The unique stacked rings in the nucleocapsid of the white spot syndrome virus virion are formed by the major structural protein VP664, the largest viral structural protein ever found.</title>
        <authorList>
            <person name="Leu J.H."/>
            <person name="Tsai J.M."/>
            <person name="Wang H.C."/>
            <person name="Wang A.H."/>
            <person name="Wang C.H."/>
            <person name="Kou G.H."/>
            <person name="Lo C.F."/>
        </authorList>
    </citation>
    <scope>NUCLEOTIDE SEQUENCE [LARGE SCALE GENOMIC DNA]</scope>
    <source>
        <strain evidence="1">Taiwan</strain>
    </source>
</reference>
<reference evidence="2" key="1">
    <citation type="journal article" date="2000" name="Virology">
        <title>Transcriptional analysis of the ribonucleotide reductase genes of shrimp white spot syndrome virus.</title>
        <authorList>
            <person name="Tsai M.F."/>
            <person name="Lo C.F."/>
            <person name="van Hulten M.C."/>
            <person name="Tzeng H.F."/>
            <person name="Chou C.M."/>
            <person name="Huang C.J."/>
            <person name="Wang C.H."/>
            <person name="Lin J.Y."/>
            <person name="Vlak J.M."/>
            <person name="Kou G.H."/>
        </authorList>
    </citation>
    <scope>NUCLEOTIDE SEQUENCE [LARGE SCALE GENOMIC DNA]</scope>
</reference>
<evidence type="ECO:0000313" key="1">
    <source>
        <dbReference type="EMBL" id="AAL88902.1"/>
    </source>
</evidence>
<organismHost>
    <name type="scientific">Crustacea</name>
    <name type="common">crustaceans</name>
    <dbReference type="NCBI Taxonomy" id="6657"/>
</organismHost>
<organism evidence="1 2">
    <name type="scientific">White spot syndrome virus</name>
    <name type="common">WSSV</name>
    <name type="synonym">White spot bacilliform virus</name>
    <dbReference type="NCBI Taxonomy" id="92652"/>
    <lineage>
        <taxon>Viruses</taxon>
        <taxon>Viruses incertae sedis</taxon>
        <taxon>Naldaviricetes</taxon>
        <taxon>Nimaviridae</taxon>
        <taxon>Whispovirus</taxon>
        <taxon>White spot syndrome virus</taxon>
    </lineage>
</organism>
<reference evidence="1 2" key="7">
    <citation type="journal article" date="2002" name="Virology">
        <title>Ribonucleotide reductase of shrimp white spot syndrome virus (WSSV): expression and enzymatic activity in a baculovirus/insect cell system and WSSV-infected shrimp.</title>
        <authorList>
            <person name="Lin S.T."/>
            <person name="Chang Y.S."/>
            <person name="Wang H.C."/>
            <person name="Tzeng H.F."/>
            <person name="Chang Z.F."/>
            <person name="Lin J.Y."/>
            <person name="Wang C.H."/>
            <person name="Lo C.F."/>
            <person name="Kou G.H."/>
        </authorList>
    </citation>
    <scope>NUCLEOTIDE SEQUENCE [LARGE SCALE GENOMIC DNA]</scope>
    <source>
        <strain evidence="1">Taiwan</strain>
    </source>
</reference>
<dbReference type="EMBL" id="AF440570">
    <property type="protein sequence ID" value="AAL88902.1"/>
    <property type="molecule type" value="Genomic_DNA"/>
</dbReference>
<reference evidence="1 2" key="8">
    <citation type="journal article" date="2004" name="J. Virol.">
        <title>Genomic and proteomic analysis of thirty-nine structural proteins of shrimp white spot syndrome virus.</title>
        <authorList>
            <person name="Tsai J.M."/>
            <person name="Wang H.C."/>
            <person name="Leu J.H."/>
            <person name="Hsiao H.H."/>
            <person name="Wang A.H."/>
            <person name="Kou G.H."/>
            <person name="Lo C.F."/>
        </authorList>
    </citation>
    <scope>NUCLEOTIDE SEQUENCE [LARGE SCALE GENOMIC DNA]</scope>
    <source>
        <strain evidence="1">Taiwan</strain>
    </source>
</reference>
<evidence type="ECO:0000313" key="2">
    <source>
        <dbReference type="Proteomes" id="UP000281246"/>
    </source>
</evidence>
<reference evidence="1 2" key="5">
    <citation type="journal article" date="2002" name="Virology">
        <title>Chimeric polypeptide of thymidine kinase and thymidylate kinase of shrimp white spot syndrome virus: thymidine kinase activity of the recombinant protein expressed in a baculovirus/insect cell system.</title>
        <authorList>
            <person name="Tzeng H.F."/>
            <person name="Chang Z.F."/>
            <person name="Peng S.E."/>
            <person name="Wang C.H."/>
            <person name="Lin J.Y."/>
            <person name="Kou G.H."/>
            <person name="Lo C.F."/>
        </authorList>
    </citation>
    <scope>NUCLEOTIDE SEQUENCE [LARGE SCALE GENOMIC DNA]</scope>
    <source>
        <strain evidence="1">Taiwan</strain>
    </source>
</reference>
<reference evidence="2" key="3">
    <citation type="journal article" date="2001" name="Virology">
        <title>Cloning, characterization, and phylogenetic analysis of a shrimp white spot syndrome virus gene that encodes a protein kinase.</title>
        <authorList>
            <person name="Liu W.J."/>
            <person name="Yu H.T."/>
            <person name="Peng S.E."/>
            <person name="Chang Y.S."/>
            <person name="Pien H.W."/>
            <person name="Lin C.J."/>
            <person name="Huang C.J."/>
            <person name="Tsai M.F."/>
            <person name="Huang C.J."/>
            <person name="Wang C.H."/>
            <person name="Lin J.Y."/>
            <person name="Lo C.F."/>
            <person name="Kou G.H."/>
        </authorList>
    </citation>
    <scope>NUCLEOTIDE SEQUENCE [LARGE SCALE GENOMIC DNA]</scope>
</reference>
<proteinExistence type="predicted"/>
<reference evidence="1 2" key="4">
    <citation type="journal article" date="2002" name="Virology">
        <title>Identification of a nucleocapsid protein (VP35) gene of shrimp white spot syndrome virus and characterization of the motif important for targeting VP35 to the nuclei of transfected insect cells.</title>
        <authorList>
            <person name="Chen L.L."/>
            <person name="Leu J.H."/>
            <person name="Huang C.J."/>
            <person name="Chou C.M."/>
            <person name="Chen S.M."/>
            <person name="Wang C.H."/>
            <person name="Lo C.F."/>
            <person name="Kou G.H."/>
        </authorList>
    </citation>
    <scope>NUCLEOTIDE SEQUENCE [LARGE SCALE GENOMIC DNA]</scope>
    <source>
        <strain evidence="1">Taiwan</strain>
    </source>
</reference>
<accession>Q8QTG7</accession>
<dbReference type="Proteomes" id="UP000281246">
    <property type="component" value="Segment"/>
</dbReference>
<sequence length="73" mass="8148">MKILMSDPVTSLTISINNLSFGGSMNDISLPFPDAMKWLLKWFRILTLMHIGASEPVMDMTNLGLRSSTSLFL</sequence>
<protein>
    <submittedName>
        <fullName evidence="1">WSSV034</fullName>
    </submittedName>
</protein>
<reference evidence="1 2" key="2">
    <citation type="journal article" date="2000" name="Virology">
        <title>Identification and characterization of a shrimp white spot syndrome virus (WSSV) gene that encodes a novel chimeric polypeptide of cellular-type thymidine kinase and thymidylate kinase.</title>
        <authorList>
            <person name="Tsai M.F."/>
            <person name="Yu H.T."/>
            <person name="Tzeng H.F."/>
            <person name="Leu J.H."/>
            <person name="Chou C.M."/>
            <person name="Huang C.J."/>
            <person name="Wang C.H."/>
            <person name="Lin J.Y."/>
            <person name="Kou G.H."/>
            <person name="Lo C.F."/>
        </authorList>
    </citation>
    <scope>NUCLEOTIDE SEQUENCE [LARGE SCALE GENOMIC DNA]</scope>
    <source>
        <strain evidence="1">Taiwan</strain>
    </source>
</reference>